<comment type="function">
    <text evidence="7">Catalyzes the addition of meso-diaminopimelic acid to the nucleotide precursor UDP-N-acetylmuramoyl-L-alanyl-D-glutamate (UMAG) in the biosynthesis of bacterial cell-wall peptidoglycan.</text>
</comment>
<feature type="binding site" evidence="7">
    <location>
        <position position="190"/>
    </location>
    <ligand>
        <name>UDP-N-acetyl-alpha-D-muramoyl-L-alanyl-D-glutamate</name>
        <dbReference type="ChEBI" id="CHEBI:83900"/>
    </ligand>
</feature>
<comment type="cofactor">
    <cofactor evidence="7">
        <name>Mg(2+)</name>
        <dbReference type="ChEBI" id="CHEBI:18420"/>
    </cofactor>
</comment>
<dbReference type="GO" id="GO:0008766">
    <property type="term" value="F:UDP-N-acetylmuramoylalanyl-D-glutamyl-2,6-diaminopimelate-D-alanyl-D-alanine ligase activity"/>
    <property type="evidence" value="ECO:0007669"/>
    <property type="project" value="RHEA"/>
</dbReference>
<dbReference type="SUPFAM" id="SSF53244">
    <property type="entry name" value="MurD-like peptide ligases, peptide-binding domain"/>
    <property type="match status" value="2"/>
</dbReference>
<keyword evidence="6 8" id="KW-0961">Cell wall biogenesis/degradation</keyword>
<feature type="domain" description="Mur ligase C-terminal" evidence="13">
    <location>
        <begin position="380"/>
        <end position="521"/>
    </location>
</feature>
<dbReference type="InterPro" id="IPR005761">
    <property type="entry name" value="UDP-N-AcMur-Glu-dNH2Pim_ligase"/>
</dbReference>
<evidence type="ECO:0000313" key="15">
    <source>
        <dbReference type="EMBL" id="RCS57560.1"/>
    </source>
</evidence>
<feature type="region of interest" description="Disordered" evidence="11">
    <location>
        <begin position="1055"/>
        <end position="1080"/>
    </location>
</feature>
<evidence type="ECO:0000256" key="11">
    <source>
        <dbReference type="SAM" id="MobiDB-lite"/>
    </source>
</evidence>
<feature type="binding site" evidence="7">
    <location>
        <position position="523"/>
    </location>
    <ligand>
        <name>meso-2,6-diaminopimelate</name>
        <dbReference type="ChEBI" id="CHEBI:57791"/>
    </ligand>
</feature>
<keyword evidence="16" id="KW-1185">Reference proteome</keyword>
<evidence type="ECO:0000256" key="7">
    <source>
        <dbReference type="HAMAP-Rule" id="MF_00208"/>
    </source>
</evidence>
<dbReference type="GO" id="GO:0009252">
    <property type="term" value="P:peptidoglycan biosynthetic process"/>
    <property type="evidence" value="ECO:0007669"/>
    <property type="project" value="UniProtKB-UniRule"/>
</dbReference>
<comment type="similarity">
    <text evidence="1 7">Belongs to the MurCDEF family. MurE subfamily.</text>
</comment>
<evidence type="ECO:0000256" key="2">
    <source>
        <dbReference type="ARBA" id="ARBA00022618"/>
    </source>
</evidence>
<dbReference type="Gene3D" id="3.40.1390.10">
    <property type="entry name" value="MurE/MurF, N-terminal domain"/>
    <property type="match status" value="2"/>
</dbReference>
<evidence type="ECO:0000256" key="3">
    <source>
        <dbReference type="ARBA" id="ARBA00022960"/>
    </source>
</evidence>
<dbReference type="InterPro" id="IPR000713">
    <property type="entry name" value="Mur_ligase_N"/>
</dbReference>
<feature type="compositionally biased region" description="Low complexity" evidence="11">
    <location>
        <begin position="1058"/>
        <end position="1067"/>
    </location>
</feature>
<evidence type="ECO:0000256" key="9">
    <source>
        <dbReference type="RuleBase" id="RU004135"/>
    </source>
</evidence>
<evidence type="ECO:0000256" key="5">
    <source>
        <dbReference type="ARBA" id="ARBA00023306"/>
    </source>
</evidence>
<evidence type="ECO:0000256" key="4">
    <source>
        <dbReference type="ARBA" id="ARBA00022984"/>
    </source>
</evidence>
<evidence type="ECO:0000256" key="8">
    <source>
        <dbReference type="HAMAP-Rule" id="MF_02019"/>
    </source>
</evidence>
<feature type="domain" description="Mur ligase C-terminal" evidence="13">
    <location>
        <begin position="905"/>
        <end position="1025"/>
    </location>
</feature>
<evidence type="ECO:0000313" key="16">
    <source>
        <dbReference type="Proteomes" id="UP000252357"/>
    </source>
</evidence>
<feature type="domain" description="Mur ligase N-terminal catalytic" evidence="12">
    <location>
        <begin position="593"/>
        <end position="675"/>
    </location>
</feature>
<feature type="domain" description="Mur ligase central" evidence="14">
    <location>
        <begin position="115"/>
        <end position="334"/>
    </location>
</feature>
<keyword evidence="8" id="KW-0067">ATP-binding</keyword>
<dbReference type="GO" id="GO:0047480">
    <property type="term" value="F:UDP-N-acetylmuramoyl-tripeptide-D-alanyl-D-alanine ligase activity"/>
    <property type="evidence" value="ECO:0007669"/>
    <property type="project" value="UniProtKB-UniRule"/>
</dbReference>
<dbReference type="Proteomes" id="UP000252357">
    <property type="component" value="Unassembled WGS sequence"/>
</dbReference>
<dbReference type="HAMAP" id="MF_02019">
    <property type="entry name" value="MurF"/>
    <property type="match status" value="1"/>
</dbReference>
<evidence type="ECO:0000256" key="1">
    <source>
        <dbReference type="ARBA" id="ARBA00005898"/>
    </source>
</evidence>
<dbReference type="InterPro" id="IPR005863">
    <property type="entry name" value="UDP-N-AcMur_synth"/>
</dbReference>
<dbReference type="InterPro" id="IPR013221">
    <property type="entry name" value="Mur_ligase_cen"/>
</dbReference>
<sequence length="1080" mass="115103">MTPLASIQSFLRQHAQPQTRLISDSRQLQAGDIFFAYPGEAGVSGVAQDGRAYIEQAWQAGAVAVVYEATESERWSQAWQGRPGLAIQGLKGLASQIARQFYRLDDYPAPQYVGITGTNGKTSCSFWLAQAFAALSGTPSGVVGTLGAGLLGAIDPTQPALNTTPDALSLQANLRQQIEAGAKHVVMEVSSIGLVQQRAAAVPFSYALFTNLTHDHLDYHGSMAAYAAAKAQLFQFPDLHAVVLNLDDPAAVQMRPLNQQVRVWGYTTQGVAVDWCDVIVQATAVSWAQAAPLGMRWSVKVWDRQRPANHDEAVVQVPIFGQFNVSNITGVIGVLLAAGYPLANIVKVLATLAPVPGRLQPVHYPFMAEHTGGVSGLMPQVFVDYAHTPDALAQCLQALHPLCQQRQGRLHVVFGCGGERDKVKRPLMVSVASRYADHLWLTTDNPRREEPEKILAAMLSGLPAALAFSSPSRVGDTATSTHVEAGVMATTVVVELDRARAIQQVIAQAAPADVILLAGKGAEPYQDCAGVRHPFSDMAEAERAISLRQRRPAMKTEQTNDSATLGVRGNLWQLVQSLSGAVLQASDNRPFVGICTDSRQLQPGQLFVALRGEQFDGHAYLPQVAAQGAAAAVVEANALARYLHSQASPAMAAAPLPLIIVPDSRRALGEIAAAWRQLYALPMIAVTGSNGKTTVKEMLASILAAQYGAEARLATAGNLNNEIGVPLTLCRLQPAHQAAVIELGMNHPGEIAWLAQLTQPTVALVNNAQREHQEFMGSIAAVAQENGDVLRALGAQGCAVFPAAQAEYHALWRKQAGAARCLTFGLETDEAQATVEGRLTIQPQGMQLSCSISNEPMMRFTVELNVAGEHNARNALAAIACAYAAGCSIFAIQAGLAQFSAVPGRLVQHTLRNGMRLIDDTYNANPDSVRAAIQVLAGQMTYRQRILILGDMGEVGAAGPAFHEEVGQYAQQQQLTRLLTVGALAAHSSEAFGEGAQHFADQASLLQDLLPRLTPECCVLVKGSRFMRMERVVAAIQAALANDYSANNSGVTDATVPASHGASSAASQHIQPHQGERHAA</sequence>
<dbReference type="EMBL" id="QPGB01000003">
    <property type="protein sequence ID" value="RCS57560.1"/>
    <property type="molecule type" value="Genomic_DNA"/>
</dbReference>
<comment type="pathway">
    <text evidence="8 9">Cell wall biogenesis; peptidoglycan biosynthesis.</text>
</comment>
<dbReference type="InterPro" id="IPR036615">
    <property type="entry name" value="Mur_ligase_C_dom_sf"/>
</dbReference>
<comment type="caution">
    <text evidence="7">Lacks conserved residue(s) required for the propagation of feature annotation.</text>
</comment>
<dbReference type="Gene3D" id="3.90.190.20">
    <property type="entry name" value="Mur ligase, C-terminal domain"/>
    <property type="match status" value="2"/>
</dbReference>
<feature type="binding site" evidence="7">
    <location>
        <position position="162"/>
    </location>
    <ligand>
        <name>UDP-N-acetyl-alpha-D-muramoyl-L-alanyl-D-glutamate</name>
        <dbReference type="ChEBI" id="CHEBI:83900"/>
    </ligand>
</feature>
<feature type="binding site" evidence="7">
    <location>
        <position position="420"/>
    </location>
    <ligand>
        <name>meso-2,6-diaminopimelate</name>
        <dbReference type="ChEBI" id="CHEBI:57791"/>
    </ligand>
</feature>
<dbReference type="AlphaFoldDB" id="A0A368L2E7"/>
<reference evidence="15 16" key="1">
    <citation type="journal article" date="2018" name="Int. J. Syst. Evol. Microbiol.">
        <title>Parvibium lacunae gen. nov., sp. nov., a new member of the family Alcaligenaceae isolated from a freshwater pond.</title>
        <authorList>
            <person name="Chen W.M."/>
            <person name="Xie P.B."/>
            <person name="Hsu M.Y."/>
            <person name="Sheu S.Y."/>
        </authorList>
    </citation>
    <scope>NUCLEOTIDE SEQUENCE [LARGE SCALE GENOMIC DNA]</scope>
    <source>
        <strain evidence="15 16">KMB9</strain>
    </source>
</reference>
<dbReference type="PANTHER" id="PTHR23135:SF4">
    <property type="entry name" value="UDP-N-ACETYLMURAMOYL-L-ALANYL-D-GLUTAMATE--2,6-DIAMINOPIMELATE LIGASE MURE HOMOLOG, CHLOROPLASTIC"/>
    <property type="match status" value="1"/>
</dbReference>
<feature type="binding site" evidence="7">
    <location>
        <position position="25"/>
    </location>
    <ligand>
        <name>UDP-N-acetyl-alpha-D-muramoyl-L-alanyl-D-glutamate</name>
        <dbReference type="ChEBI" id="CHEBI:83900"/>
    </ligand>
</feature>
<feature type="domain" description="Mur ligase central" evidence="14">
    <location>
        <begin position="686"/>
        <end position="882"/>
    </location>
</feature>
<protein>
    <recommendedName>
        <fullName evidence="7 8">Multifunctional fusion protein</fullName>
    </recommendedName>
    <domain>
        <recommendedName>
            <fullName evidence="7">UDP-N-acetylmuramoyl-L-alanyl-D-glutamate--2,6-diaminopimelate ligase</fullName>
            <ecNumber evidence="7">6.3.2.13</ecNumber>
        </recommendedName>
        <alternativeName>
            <fullName evidence="7">Meso-A2pm-adding enzyme</fullName>
        </alternativeName>
        <alternativeName>
            <fullName evidence="7">Meso-diaminopimelate-adding enzyme</fullName>
        </alternativeName>
        <alternativeName>
            <fullName evidence="7">UDP-MurNAc-L-Ala-D-Glu:meso-diaminopimelate ligase</fullName>
        </alternativeName>
        <alternativeName>
            <fullName evidence="7">UDP-MurNAc-tripeptide synthetase</fullName>
        </alternativeName>
        <alternativeName>
            <fullName evidence="7">UDP-N-acetylmuramyl-tripeptide synthetase</fullName>
        </alternativeName>
    </domain>
    <domain>
        <recommendedName>
            <fullName evidence="8">UDP-N-acetylmuramoyl-tripeptide--D-alanyl-D-alanine ligase</fullName>
            <ecNumber evidence="8">6.3.2.10</ecNumber>
        </recommendedName>
        <alternativeName>
            <fullName evidence="8">D-alanyl-D-alanine-adding enzyme</fullName>
        </alternativeName>
    </domain>
</protein>
<comment type="subcellular location">
    <subcellularLocation>
        <location evidence="8 9">Cytoplasm</location>
    </subcellularLocation>
</comment>
<gene>
    <name evidence="8" type="primary">murF</name>
    <name evidence="7" type="synonym">murE</name>
    <name evidence="15" type="ORF">DU000_08955</name>
</gene>
<keyword evidence="4 8" id="KW-0573">Peptidoglycan synthesis</keyword>
<dbReference type="GO" id="GO:0005737">
    <property type="term" value="C:cytoplasm"/>
    <property type="evidence" value="ECO:0007669"/>
    <property type="project" value="UniProtKB-SubCell"/>
</dbReference>
<keyword evidence="2 8" id="KW-0132">Cell division</keyword>
<dbReference type="HAMAP" id="MF_00208">
    <property type="entry name" value="MurE"/>
    <property type="match status" value="1"/>
</dbReference>
<dbReference type="SUPFAM" id="SSF63418">
    <property type="entry name" value="MurE/MurF N-terminal domain"/>
    <property type="match status" value="2"/>
</dbReference>
<dbReference type="GO" id="GO:0051301">
    <property type="term" value="P:cell division"/>
    <property type="evidence" value="ECO:0007669"/>
    <property type="project" value="UniProtKB-KW"/>
</dbReference>
<comment type="similarity">
    <text evidence="8">Belongs to the MurCDEF family. MurF subfamily.</text>
</comment>
<dbReference type="PANTHER" id="PTHR23135">
    <property type="entry name" value="MUR LIGASE FAMILY MEMBER"/>
    <property type="match status" value="1"/>
</dbReference>
<keyword evidence="8 15" id="KW-0436">Ligase</keyword>
<keyword evidence="7" id="KW-0460">Magnesium</keyword>
<dbReference type="EC" id="6.3.2.13" evidence="7"/>
<feature type="binding site" evidence="7">
    <location>
        <position position="519"/>
    </location>
    <ligand>
        <name>meso-2,6-diaminopimelate</name>
        <dbReference type="ChEBI" id="CHEBI:57791"/>
    </ligand>
</feature>
<comment type="caution">
    <text evidence="15">The sequence shown here is derived from an EMBL/GenBank/DDBJ whole genome shotgun (WGS) entry which is preliminary data.</text>
</comment>
<feature type="binding site" evidence="7">
    <location>
        <position position="198"/>
    </location>
    <ligand>
        <name>UDP-N-acetyl-alpha-D-muramoyl-L-alanyl-D-glutamate</name>
        <dbReference type="ChEBI" id="CHEBI:83900"/>
    </ligand>
</feature>
<dbReference type="EC" id="6.3.2.10" evidence="8"/>
<feature type="binding site" evidence="7">
    <location>
        <begin position="163"/>
        <end position="164"/>
    </location>
    <ligand>
        <name>UDP-N-acetyl-alpha-D-muramoyl-L-alanyl-D-glutamate</name>
        <dbReference type="ChEBI" id="CHEBI:83900"/>
    </ligand>
</feature>
<keyword evidence="8" id="KW-0547">Nucleotide-binding</keyword>
<dbReference type="NCBIfam" id="TIGR01085">
    <property type="entry name" value="murE"/>
    <property type="match status" value="1"/>
</dbReference>
<dbReference type="Pfam" id="PF01225">
    <property type="entry name" value="Mur_ligase"/>
    <property type="match status" value="1"/>
</dbReference>
<evidence type="ECO:0000259" key="12">
    <source>
        <dbReference type="Pfam" id="PF01225"/>
    </source>
</evidence>
<dbReference type="NCBIfam" id="TIGR01143">
    <property type="entry name" value="murF"/>
    <property type="match status" value="1"/>
</dbReference>
<dbReference type="GO" id="GO:0000287">
    <property type="term" value="F:magnesium ion binding"/>
    <property type="evidence" value="ECO:0007669"/>
    <property type="project" value="UniProtKB-UniRule"/>
</dbReference>
<evidence type="ECO:0000259" key="13">
    <source>
        <dbReference type="Pfam" id="PF02875"/>
    </source>
</evidence>
<keyword evidence="5 8" id="KW-0131">Cell cycle</keyword>
<dbReference type="RefSeq" id="WP_114403042.1">
    <property type="nucleotide sequence ID" value="NZ_QPGB01000003.1"/>
</dbReference>
<dbReference type="UniPathway" id="UPA00219"/>
<name>A0A368L2E7_9BURK</name>
<feature type="modified residue" description="N6-carboxylysine" evidence="7">
    <location>
        <position position="230"/>
    </location>
</feature>
<dbReference type="GO" id="GO:0008360">
    <property type="term" value="P:regulation of cell shape"/>
    <property type="evidence" value="ECO:0007669"/>
    <property type="project" value="UniProtKB-KW"/>
</dbReference>
<dbReference type="Pfam" id="PF08245">
    <property type="entry name" value="Mur_ligase_M"/>
    <property type="match status" value="2"/>
</dbReference>
<accession>A0A368L2E7</accession>
<dbReference type="Gene3D" id="3.40.1190.10">
    <property type="entry name" value="Mur-like, catalytic domain"/>
    <property type="match status" value="2"/>
</dbReference>
<evidence type="ECO:0000259" key="14">
    <source>
        <dbReference type="Pfam" id="PF08245"/>
    </source>
</evidence>
<comment type="catalytic activity">
    <reaction evidence="8 10">
        <text>D-alanyl-D-alanine + UDP-N-acetyl-alpha-D-muramoyl-L-alanyl-gamma-D-glutamyl-meso-2,6-diaminopimelate + ATP = UDP-N-acetyl-alpha-D-muramoyl-L-alanyl-gamma-D-glutamyl-meso-2,6-diaminopimeloyl-D-alanyl-D-alanine + ADP + phosphate + H(+)</text>
        <dbReference type="Rhea" id="RHEA:28374"/>
        <dbReference type="ChEBI" id="CHEBI:15378"/>
        <dbReference type="ChEBI" id="CHEBI:30616"/>
        <dbReference type="ChEBI" id="CHEBI:43474"/>
        <dbReference type="ChEBI" id="CHEBI:57822"/>
        <dbReference type="ChEBI" id="CHEBI:61386"/>
        <dbReference type="ChEBI" id="CHEBI:83905"/>
        <dbReference type="ChEBI" id="CHEBI:456216"/>
        <dbReference type="EC" id="6.3.2.10"/>
    </reaction>
</comment>
<comment type="PTM">
    <text evidence="7">Carboxylation is probably crucial for Mg(2+) binding and, consequently, for the gamma-phosphate positioning of ATP.</text>
</comment>
<feature type="binding site" evidence="7">
    <location>
        <begin position="117"/>
        <end position="123"/>
    </location>
    <ligand>
        <name>ATP</name>
        <dbReference type="ChEBI" id="CHEBI:30616"/>
    </ligand>
</feature>
<feature type="binding site" evidence="7">
    <location>
        <position position="196"/>
    </location>
    <ligand>
        <name>UDP-N-acetyl-alpha-D-muramoyl-L-alanyl-D-glutamate</name>
        <dbReference type="ChEBI" id="CHEBI:83900"/>
    </ligand>
</feature>
<keyword evidence="8" id="KW-0963">Cytoplasm</keyword>
<dbReference type="GO" id="GO:0005524">
    <property type="term" value="F:ATP binding"/>
    <property type="evidence" value="ECO:0007669"/>
    <property type="project" value="UniProtKB-UniRule"/>
</dbReference>
<dbReference type="GO" id="GO:0071555">
    <property type="term" value="P:cell wall organization"/>
    <property type="evidence" value="ECO:0007669"/>
    <property type="project" value="UniProtKB-KW"/>
</dbReference>
<dbReference type="SUPFAM" id="SSF53623">
    <property type="entry name" value="MurD-like peptide ligases, catalytic domain"/>
    <property type="match status" value="2"/>
</dbReference>
<evidence type="ECO:0000256" key="6">
    <source>
        <dbReference type="ARBA" id="ARBA00023316"/>
    </source>
</evidence>
<dbReference type="InterPro" id="IPR035911">
    <property type="entry name" value="MurE/MurF_N"/>
</dbReference>
<dbReference type="InterPro" id="IPR036565">
    <property type="entry name" value="Mur-like_cat_sf"/>
</dbReference>
<dbReference type="GO" id="GO:0008765">
    <property type="term" value="F:UDP-N-acetylmuramoylalanyl-D-glutamate-2,6-diaminopimelate ligase activity"/>
    <property type="evidence" value="ECO:0007669"/>
    <property type="project" value="UniProtKB-UniRule"/>
</dbReference>
<feature type="binding site" evidence="7">
    <location>
        <begin position="444"/>
        <end position="447"/>
    </location>
    <ligand>
        <name>meso-2,6-diaminopimelate</name>
        <dbReference type="ChEBI" id="CHEBI:57791"/>
    </ligand>
</feature>
<dbReference type="Pfam" id="PF02875">
    <property type="entry name" value="Mur_ligase_C"/>
    <property type="match status" value="2"/>
</dbReference>
<evidence type="ECO:0000256" key="10">
    <source>
        <dbReference type="RuleBase" id="RU004136"/>
    </source>
</evidence>
<dbReference type="InterPro" id="IPR004101">
    <property type="entry name" value="Mur_ligase_C"/>
</dbReference>
<feature type="short sequence motif" description="Meso-diaminopimelate recognition motif" evidence="7">
    <location>
        <begin position="444"/>
        <end position="447"/>
    </location>
</feature>
<feature type="binding site" evidence="8">
    <location>
        <begin position="688"/>
        <end position="694"/>
    </location>
    <ligand>
        <name>ATP</name>
        <dbReference type="ChEBI" id="CHEBI:30616"/>
    </ligand>
</feature>
<organism evidence="15 16">
    <name type="scientific">Parvibium lacunae</name>
    <dbReference type="NCBI Taxonomy" id="1888893"/>
    <lineage>
        <taxon>Bacteria</taxon>
        <taxon>Pseudomonadati</taxon>
        <taxon>Pseudomonadota</taxon>
        <taxon>Betaproteobacteria</taxon>
        <taxon>Burkholderiales</taxon>
        <taxon>Alcaligenaceae</taxon>
        <taxon>Parvibium</taxon>
    </lineage>
</organism>
<comment type="catalytic activity">
    <reaction evidence="7">
        <text>UDP-N-acetyl-alpha-D-muramoyl-L-alanyl-D-glutamate + meso-2,6-diaminopimelate + ATP = UDP-N-acetyl-alpha-D-muramoyl-L-alanyl-gamma-D-glutamyl-meso-2,6-diaminopimelate + ADP + phosphate + H(+)</text>
        <dbReference type="Rhea" id="RHEA:23676"/>
        <dbReference type="ChEBI" id="CHEBI:15378"/>
        <dbReference type="ChEBI" id="CHEBI:30616"/>
        <dbReference type="ChEBI" id="CHEBI:43474"/>
        <dbReference type="ChEBI" id="CHEBI:57791"/>
        <dbReference type="ChEBI" id="CHEBI:83900"/>
        <dbReference type="ChEBI" id="CHEBI:83905"/>
        <dbReference type="ChEBI" id="CHEBI:456216"/>
        <dbReference type="EC" id="6.3.2.13"/>
    </reaction>
</comment>
<dbReference type="OrthoDB" id="9800958at2"/>
<comment type="function">
    <text evidence="8 10">Involved in cell wall formation. Catalyzes the final step in the synthesis of UDP-N-acetylmuramoyl-pentapeptide, the precursor of murein.</text>
</comment>
<proteinExistence type="inferred from homology"/>
<keyword evidence="3 8" id="KW-0133">Cell shape</keyword>